<reference evidence="2" key="1">
    <citation type="journal article" date="2019" name="Int. J. Syst. Evol. Microbiol.">
        <title>The Global Catalogue of Microorganisms (GCM) 10K type strain sequencing project: providing services to taxonomists for standard genome sequencing and annotation.</title>
        <authorList>
            <consortium name="The Broad Institute Genomics Platform"/>
            <consortium name="The Broad Institute Genome Sequencing Center for Infectious Disease"/>
            <person name="Wu L."/>
            <person name="Ma J."/>
        </authorList>
    </citation>
    <scope>NUCLEOTIDE SEQUENCE [LARGE SCALE GENOMIC DNA]</scope>
    <source>
        <strain evidence="2">JCM 9933</strain>
    </source>
</reference>
<organism evidence="1 2">
    <name type="scientific">Craurococcus roseus</name>
    <dbReference type="NCBI Taxonomy" id="77585"/>
    <lineage>
        <taxon>Bacteria</taxon>
        <taxon>Pseudomonadati</taxon>
        <taxon>Pseudomonadota</taxon>
        <taxon>Alphaproteobacteria</taxon>
        <taxon>Acetobacterales</taxon>
        <taxon>Acetobacteraceae</taxon>
        <taxon>Craurococcus</taxon>
    </lineage>
</organism>
<gene>
    <name evidence="1" type="ORF">GCM10009416_10840</name>
</gene>
<evidence type="ECO:0000313" key="2">
    <source>
        <dbReference type="Proteomes" id="UP001501588"/>
    </source>
</evidence>
<name>A0ABP3PVM3_9PROT</name>
<keyword evidence="2" id="KW-1185">Reference proteome</keyword>
<comment type="caution">
    <text evidence="1">The sequence shown here is derived from an EMBL/GenBank/DDBJ whole genome shotgun (WGS) entry which is preliminary data.</text>
</comment>
<dbReference type="RefSeq" id="WP_343894136.1">
    <property type="nucleotide sequence ID" value="NZ_BAAAFZ010000008.1"/>
</dbReference>
<dbReference type="GO" id="GO:0004497">
    <property type="term" value="F:monooxygenase activity"/>
    <property type="evidence" value="ECO:0007669"/>
    <property type="project" value="UniProtKB-KW"/>
</dbReference>
<keyword evidence="1" id="KW-0503">Monooxygenase</keyword>
<keyword evidence="1" id="KW-0560">Oxidoreductase</keyword>
<evidence type="ECO:0000313" key="1">
    <source>
        <dbReference type="EMBL" id="GAA0573957.1"/>
    </source>
</evidence>
<protein>
    <submittedName>
        <fullName evidence="1">Antibiotic biosynthesis monooxygenase</fullName>
    </submittedName>
</protein>
<proteinExistence type="predicted"/>
<dbReference type="EMBL" id="BAAAFZ010000008">
    <property type="protein sequence ID" value="GAA0573957.1"/>
    <property type="molecule type" value="Genomic_DNA"/>
</dbReference>
<sequence length="105" mass="11725">MITRLWHGWTTPENADGYEAVIRSAIFPGIMGRGIAGLERIELLRRPLGGEVEFVTIMRFTSWDAVKAFAGPDWEVSVVPPAARAVLVRFDDKAQHYEVRAEGQA</sequence>
<accession>A0ABP3PVM3</accession>
<dbReference type="Proteomes" id="UP001501588">
    <property type="component" value="Unassembled WGS sequence"/>
</dbReference>